<dbReference type="SMART" id="SM00450">
    <property type="entry name" value="RHOD"/>
    <property type="match status" value="1"/>
</dbReference>
<name>A0A1I0AWI4_THASX</name>
<dbReference type="CDD" id="cd00158">
    <property type="entry name" value="RHOD"/>
    <property type="match status" value="1"/>
</dbReference>
<reference evidence="3 4" key="1">
    <citation type="submission" date="2016-10" db="EMBL/GenBank/DDBJ databases">
        <authorList>
            <person name="de Groot N.N."/>
        </authorList>
    </citation>
    <scope>NUCLEOTIDE SEQUENCE [LARGE SCALE GENOMIC DNA]</scope>
    <source>
        <strain evidence="3 4">DSM 19706</strain>
    </source>
</reference>
<feature type="chain" id="PRO_5011514661" evidence="1">
    <location>
        <begin position="19"/>
        <end position="125"/>
    </location>
</feature>
<dbReference type="GO" id="GO:0016740">
    <property type="term" value="F:transferase activity"/>
    <property type="evidence" value="ECO:0007669"/>
    <property type="project" value="UniProtKB-KW"/>
</dbReference>
<dbReference type="PANTHER" id="PTHR45431:SF3">
    <property type="entry name" value="RHODANESE-LIKE DOMAIN-CONTAINING PROTEIN 15, CHLOROPLASTIC"/>
    <property type="match status" value="1"/>
</dbReference>
<dbReference type="AlphaFoldDB" id="A0A1I0AWI4"/>
<evidence type="ECO:0000313" key="4">
    <source>
        <dbReference type="Proteomes" id="UP000199308"/>
    </source>
</evidence>
<dbReference type="InterPro" id="IPR036873">
    <property type="entry name" value="Rhodanese-like_dom_sf"/>
</dbReference>
<keyword evidence="3" id="KW-0808">Transferase</keyword>
<dbReference type="InterPro" id="IPR001763">
    <property type="entry name" value="Rhodanese-like_dom"/>
</dbReference>
<dbReference type="Pfam" id="PF00581">
    <property type="entry name" value="Rhodanese"/>
    <property type="match status" value="1"/>
</dbReference>
<dbReference type="Proteomes" id="UP000199308">
    <property type="component" value="Unassembled WGS sequence"/>
</dbReference>
<feature type="signal peptide" evidence="1">
    <location>
        <begin position="1"/>
        <end position="18"/>
    </location>
</feature>
<organism evidence="3 4">
    <name type="scientific">Thalassotalea agarivorans</name>
    <name type="common">Thalassomonas agarivorans</name>
    <dbReference type="NCBI Taxonomy" id="349064"/>
    <lineage>
        <taxon>Bacteria</taxon>
        <taxon>Pseudomonadati</taxon>
        <taxon>Pseudomonadota</taxon>
        <taxon>Gammaproteobacteria</taxon>
        <taxon>Alteromonadales</taxon>
        <taxon>Colwelliaceae</taxon>
        <taxon>Thalassotalea</taxon>
    </lineage>
</organism>
<dbReference type="RefSeq" id="WP_093327943.1">
    <property type="nucleotide sequence ID" value="NZ_AP027363.1"/>
</dbReference>
<dbReference type="Gene3D" id="3.40.250.10">
    <property type="entry name" value="Rhodanese-like domain"/>
    <property type="match status" value="1"/>
</dbReference>
<keyword evidence="1" id="KW-0732">Signal</keyword>
<protein>
    <submittedName>
        <fullName evidence="3">Rhodanese-related sulfurtransferase</fullName>
    </submittedName>
</protein>
<dbReference type="SUPFAM" id="SSF52821">
    <property type="entry name" value="Rhodanese/Cell cycle control phosphatase"/>
    <property type="match status" value="1"/>
</dbReference>
<evidence type="ECO:0000259" key="2">
    <source>
        <dbReference type="PROSITE" id="PS50206"/>
    </source>
</evidence>
<feature type="domain" description="Rhodanese" evidence="2">
    <location>
        <begin position="32"/>
        <end position="122"/>
    </location>
</feature>
<dbReference type="OrthoDB" id="9814704at2"/>
<dbReference type="PANTHER" id="PTHR45431">
    <property type="entry name" value="RHODANESE-LIKE DOMAIN-CONTAINING PROTEIN 15, CHLOROPLASTIC"/>
    <property type="match status" value="1"/>
</dbReference>
<accession>A0A1I0AWI4</accession>
<dbReference type="PROSITE" id="PS50206">
    <property type="entry name" value="RHODANESE_3"/>
    <property type="match status" value="1"/>
</dbReference>
<dbReference type="STRING" id="349064.SAMN05660429_00841"/>
<sequence>MTRFLVIFSLFVSTLVLAQTPVVSQQELLDLQQQHILLLDVRSEQEYAEQHIPKAINIDYETLPNRINEISEYKDLPVIVYCRSGRRAAIAEKALQDAGFTDVRHLSGDMLEWNKQKRPTTSLLH</sequence>
<evidence type="ECO:0000256" key="1">
    <source>
        <dbReference type="SAM" id="SignalP"/>
    </source>
</evidence>
<dbReference type="InterPro" id="IPR052367">
    <property type="entry name" value="Thiosulfate_ST/Rhodanese-like"/>
</dbReference>
<gene>
    <name evidence="3" type="ORF">SAMN05660429_00841</name>
</gene>
<evidence type="ECO:0000313" key="3">
    <source>
        <dbReference type="EMBL" id="SES98737.1"/>
    </source>
</evidence>
<proteinExistence type="predicted"/>
<keyword evidence="4" id="KW-1185">Reference proteome</keyword>
<dbReference type="EMBL" id="FOHK01000003">
    <property type="protein sequence ID" value="SES98737.1"/>
    <property type="molecule type" value="Genomic_DNA"/>
</dbReference>